<accession>A0AAN4Z1Z1</accession>
<dbReference type="FunFam" id="3.40.50.410:FF:000010">
    <property type="entry name" value="Integrator complex subunit 6 like"/>
    <property type="match status" value="1"/>
</dbReference>
<evidence type="ECO:0000259" key="4">
    <source>
        <dbReference type="Pfam" id="PF25462"/>
    </source>
</evidence>
<evidence type="ECO:0000256" key="2">
    <source>
        <dbReference type="SAM" id="SignalP"/>
    </source>
</evidence>
<feature type="domain" description="Integrator complex subunit 6-like beta-barrel" evidence="4">
    <location>
        <begin position="284"/>
        <end position="413"/>
    </location>
</feature>
<keyword evidence="6" id="KW-1185">Reference proteome</keyword>
<feature type="compositionally biased region" description="Low complexity" evidence="1">
    <location>
        <begin position="710"/>
        <end position="720"/>
    </location>
</feature>
<dbReference type="Gene3D" id="3.40.50.410">
    <property type="entry name" value="von Willebrand factor, type A domain"/>
    <property type="match status" value="1"/>
</dbReference>
<dbReference type="PANTHER" id="PTHR12957">
    <property type="entry name" value="DEAD/H BOX POLYPEPTIDE 26/DICE1-RELATED"/>
    <property type="match status" value="1"/>
</dbReference>
<evidence type="ECO:0008006" key="7">
    <source>
        <dbReference type="Google" id="ProtNLM"/>
    </source>
</evidence>
<feature type="chain" id="PRO_5042934584" description="VWFA domain-containing protein" evidence="2">
    <location>
        <begin position="16"/>
        <end position="863"/>
    </location>
</feature>
<feature type="compositionally biased region" description="Polar residues" evidence="1">
    <location>
        <begin position="821"/>
        <end position="831"/>
    </location>
</feature>
<feature type="signal peptide" evidence="2">
    <location>
        <begin position="1"/>
        <end position="15"/>
    </location>
</feature>
<feature type="compositionally biased region" description="Basic and acidic residues" evidence="1">
    <location>
        <begin position="529"/>
        <end position="541"/>
    </location>
</feature>
<dbReference type="GO" id="GO:0032039">
    <property type="term" value="C:integrator complex"/>
    <property type="evidence" value="ECO:0007669"/>
    <property type="project" value="TreeGrafter"/>
</dbReference>
<evidence type="ECO:0000259" key="3">
    <source>
        <dbReference type="Pfam" id="PF13519"/>
    </source>
</evidence>
<dbReference type="Proteomes" id="UP001328107">
    <property type="component" value="Unassembled WGS sequence"/>
</dbReference>
<dbReference type="GO" id="GO:0034472">
    <property type="term" value="P:snRNA 3'-end processing"/>
    <property type="evidence" value="ECO:0007669"/>
    <property type="project" value="TreeGrafter"/>
</dbReference>
<feature type="compositionally biased region" description="Polar residues" evidence="1">
    <location>
        <begin position="760"/>
        <end position="769"/>
    </location>
</feature>
<comment type="caution">
    <text evidence="5">The sequence shown here is derived from an EMBL/GenBank/DDBJ whole genome shotgun (WGS) entry which is preliminary data.</text>
</comment>
<keyword evidence="2" id="KW-0732">Signal</keyword>
<dbReference type="Pfam" id="PF25462">
    <property type="entry name" value="Beta-barrel_INTS6"/>
    <property type="match status" value="1"/>
</dbReference>
<evidence type="ECO:0000313" key="5">
    <source>
        <dbReference type="EMBL" id="GMR33037.1"/>
    </source>
</evidence>
<name>A0AAN4Z1Z1_9BILA</name>
<feature type="compositionally biased region" description="Low complexity" evidence="1">
    <location>
        <begin position="832"/>
        <end position="841"/>
    </location>
</feature>
<proteinExistence type="predicted"/>
<feature type="region of interest" description="Disordered" evidence="1">
    <location>
        <begin position="708"/>
        <end position="863"/>
    </location>
</feature>
<evidence type="ECO:0000256" key="1">
    <source>
        <dbReference type="SAM" id="MobiDB-lite"/>
    </source>
</evidence>
<reference evidence="6" key="1">
    <citation type="submission" date="2022-10" db="EMBL/GenBank/DDBJ databases">
        <title>Genome assembly of Pristionchus species.</title>
        <authorList>
            <person name="Yoshida K."/>
            <person name="Sommer R.J."/>
        </authorList>
    </citation>
    <scope>NUCLEOTIDE SEQUENCE [LARGE SCALE GENOMIC DNA]</scope>
    <source>
        <strain evidence="6">RS5460</strain>
    </source>
</reference>
<feature type="compositionally biased region" description="Acidic residues" evidence="1">
    <location>
        <begin position="851"/>
        <end position="863"/>
    </location>
</feature>
<protein>
    <recommendedName>
        <fullName evidence="7">VWFA domain-containing protein</fullName>
    </recommendedName>
</protein>
<organism evidence="5 6">
    <name type="scientific">Pristionchus mayeri</name>
    <dbReference type="NCBI Taxonomy" id="1317129"/>
    <lineage>
        <taxon>Eukaryota</taxon>
        <taxon>Metazoa</taxon>
        <taxon>Ecdysozoa</taxon>
        <taxon>Nematoda</taxon>
        <taxon>Chromadorea</taxon>
        <taxon>Rhabditida</taxon>
        <taxon>Rhabditina</taxon>
        <taxon>Diplogasteromorpha</taxon>
        <taxon>Diplogasteroidea</taxon>
        <taxon>Neodiplogasteridae</taxon>
        <taxon>Pristionchus</taxon>
    </lineage>
</organism>
<feature type="region of interest" description="Disordered" evidence="1">
    <location>
        <begin position="529"/>
        <end position="552"/>
    </location>
</feature>
<dbReference type="AlphaFoldDB" id="A0AAN4Z1Z1"/>
<dbReference type="Pfam" id="PF13519">
    <property type="entry name" value="VWA_2"/>
    <property type="match status" value="1"/>
</dbReference>
<dbReference type="InterPro" id="IPR002035">
    <property type="entry name" value="VWF_A"/>
</dbReference>
<dbReference type="InterPro" id="IPR051113">
    <property type="entry name" value="Integrator_subunit6"/>
</dbReference>
<dbReference type="InterPro" id="IPR057413">
    <property type="entry name" value="Beta-barrel_INTS6"/>
</dbReference>
<feature type="non-terminal residue" evidence="5">
    <location>
        <position position="863"/>
    </location>
</feature>
<dbReference type="PANTHER" id="PTHR12957:SF2">
    <property type="entry name" value="INTEGRATOR COMPLEX SUBUNIT 6"/>
    <property type="match status" value="1"/>
</dbReference>
<feature type="domain" description="VWFA" evidence="3">
    <location>
        <begin position="4"/>
        <end position="132"/>
    </location>
</feature>
<sequence length="863" mass="96640">MTIILFLVDSSASMAQRNYMGCSAIDTAKTIVQDILKLRQRDSTNRQTDRYMLFSTEEFPLCVKAGWKEGSAVFHDQLKALRPCGKFPLKQALLSAFFFVNLNRAQTGVDYYGHGRFPHLQESVIIITISDGSGVADLPSDFELRSDPKNPVPGSEYTEEAFRWDQRLFSIVLRMGSRMPAEPRIAVASPVNVEPGVIQRVCAATGGRSFTMWSHKQQSSMIDLLTQMIHVNGIVLRFEYPAPGLLPRNGTGEDAEASEERKAEIAGDRLRRALEERPITFVLTRNRAPGHWPIPEAFWPETVQNSQRLPVRKAHPMLTIGLNPMEFLLVTDFPFDKYELDPVCPLSDFVRERTTALGNPNFCWQVYVMNSNRSPGLGRPFGYLKTATNGTTVNLFLMPYNYPVILKLIEDSKQDSRLRTHPEWRRQLDDYILACPSYYKSQLKKALTSKKLTSGLLEEQTVVYPHLNKTLTNMKSVGKEEMEKLIMEIGARLSKPPRGPSYCVNVEKRNTVRSWPNFRIQWEEEKKAKLAAAKNKEPEQKKKSRNRLPIPNSRTQSVVVIEDDIAPDPELPEATPAAPELIPNMLVDLFAVVDSSQLRPYRTPFHIDKGQLPQMLPRLRINLEQQIRDSPIPALEGGLPGTSCKLQTAYELHSLPVSQMGNYDEYVKQLEAIGAGPLREVEHRAMRENTFGNPFKKDKKSLAVDEVGEAPAAARNNDAATSGMSKKDRRAMESNRPPRRKAGPLALDSMSRWRERRRTNSLSTASDLSHTNEDLTDDLAEAEAGGTSSSTSLETDDMLADEMAALGHDLLPPSEEDGGEPTTNGAPNHQGASSSAVSTTSRDSGVSTWGLEEEAEDEEEEEE</sequence>
<evidence type="ECO:0000313" key="6">
    <source>
        <dbReference type="Proteomes" id="UP001328107"/>
    </source>
</evidence>
<dbReference type="InterPro" id="IPR036465">
    <property type="entry name" value="vWFA_dom_sf"/>
</dbReference>
<dbReference type="EMBL" id="BTRK01000001">
    <property type="protein sequence ID" value="GMR33037.1"/>
    <property type="molecule type" value="Genomic_DNA"/>
</dbReference>
<gene>
    <name evidence="5" type="ORF">PMAYCL1PPCAC_03232</name>
</gene>